<keyword evidence="5" id="KW-1185">Reference proteome</keyword>
<sequence>MASMVAKAGSSITSQVLGATSIQEKGGRNKRKFYADPPLGDPNKTSLTQNEYSSYEFPPEKFGISPIHGHMNECDMFSISKDYSDALKLCLGLSTEVGSSEVGPSWSREEIVAADEFHDADCSDLTESELEELVLSNLDTIFKSAIKKIVACGYSEEVAAKAILRSGLCYGCKYIVSNIVENTLAFLRNGQETDLSREHCYFEDLQQMEKYILAELVCVLREPQFRIETRSFELNIPNPGKSNPSITCSHACQCEAATVASIPFAHRSQSETPTGSRVPNSMKPKNSLIQNGLVTEKESSISTSDNVDKSFGAVGTMQSHAPDKKFGGSRKISGITQREYILRQKSFHLEKSHHTYGSKGLSTAGKLSSFGGLILDEKLKSVSVTTSANLKSASLKISKNIGIDVPQENGNHSLSTNIALHSSVAFDLETVNTISTSPKTSVTSTLPTVSIPSALSAVDTELSLSFPTQSNAAPMPVISHAEVPNCSYVGIPYDKSPGQWVPQDKKDEMILKLSPRVREVQNQLQEWTEWANQKVMQVARRLSKDKAEIKTLRQEKEEVERLKKEKLTLEENTMKKLSEMENALSKAGGQVGQVLKLEVENAALRQEMEAAKLRAAESAASCHEASKREKKTLVKFQSWEKQKTLLFQEELVAEKQKVTQLLQEHKQAEDLREQLE</sequence>
<protein>
    <submittedName>
        <fullName evidence="4">E3 ubiquitin-protein like</fullName>
    </submittedName>
</protein>
<proteinExistence type="predicted"/>
<reference evidence="4 5" key="1">
    <citation type="submission" date="2017-07" db="EMBL/GenBank/DDBJ databases">
        <title>An improved, manually edited Actinidia chinensis var. chinensis (kiwifruit) genome highlights the challenges associated with draft genomes and gene prediction in plants.</title>
        <authorList>
            <person name="Pilkington S."/>
            <person name="Crowhurst R."/>
            <person name="Hilario E."/>
            <person name="Nardozza S."/>
            <person name="Fraser L."/>
            <person name="Peng Y."/>
            <person name="Gunaseelan K."/>
            <person name="Simpson R."/>
            <person name="Tahir J."/>
            <person name="Deroles S."/>
            <person name="Templeton K."/>
            <person name="Luo Z."/>
            <person name="Davy M."/>
            <person name="Cheng C."/>
            <person name="Mcneilage M."/>
            <person name="Scaglione D."/>
            <person name="Liu Y."/>
            <person name="Zhang Q."/>
            <person name="Datson P."/>
            <person name="De Silva N."/>
            <person name="Gardiner S."/>
            <person name="Bassett H."/>
            <person name="Chagne D."/>
            <person name="Mccallum J."/>
            <person name="Dzierzon H."/>
            <person name="Deng C."/>
            <person name="Wang Y.-Y."/>
            <person name="Barron N."/>
            <person name="Manako K."/>
            <person name="Bowen J."/>
            <person name="Foster T."/>
            <person name="Erridge Z."/>
            <person name="Tiffin H."/>
            <person name="Waite C."/>
            <person name="Davies K."/>
            <person name="Grierson E."/>
            <person name="Laing W."/>
            <person name="Kirk R."/>
            <person name="Chen X."/>
            <person name="Wood M."/>
            <person name="Montefiori M."/>
            <person name="Brummell D."/>
            <person name="Schwinn K."/>
            <person name="Catanach A."/>
            <person name="Fullerton C."/>
            <person name="Li D."/>
            <person name="Meiyalaghan S."/>
            <person name="Nieuwenhuizen N."/>
            <person name="Read N."/>
            <person name="Prakash R."/>
            <person name="Hunter D."/>
            <person name="Zhang H."/>
            <person name="Mckenzie M."/>
            <person name="Knabel M."/>
            <person name="Harris A."/>
            <person name="Allan A."/>
            <person name="Chen A."/>
            <person name="Janssen B."/>
            <person name="Plunkett B."/>
            <person name="Dwamena C."/>
            <person name="Voogd C."/>
            <person name="Leif D."/>
            <person name="Lafferty D."/>
            <person name="Souleyre E."/>
            <person name="Varkonyi-Gasic E."/>
            <person name="Gambi F."/>
            <person name="Hanley J."/>
            <person name="Yao J.-L."/>
            <person name="Cheung J."/>
            <person name="David K."/>
            <person name="Warren B."/>
            <person name="Marsh K."/>
            <person name="Snowden K."/>
            <person name="Lin-Wang K."/>
            <person name="Brian L."/>
            <person name="Martinez-Sanchez M."/>
            <person name="Wang M."/>
            <person name="Ileperuma N."/>
            <person name="Macnee N."/>
            <person name="Campin R."/>
            <person name="Mcatee P."/>
            <person name="Drummond R."/>
            <person name="Espley R."/>
            <person name="Ireland H."/>
            <person name="Wu R."/>
            <person name="Atkinson R."/>
            <person name="Karunairetnam S."/>
            <person name="Bulley S."/>
            <person name="Chunkath S."/>
            <person name="Hanley Z."/>
            <person name="Storey R."/>
            <person name="Thrimawithana A."/>
            <person name="Thomson S."/>
            <person name="David C."/>
            <person name="Testolin R."/>
        </authorList>
    </citation>
    <scope>NUCLEOTIDE SEQUENCE [LARGE SCALE GENOMIC DNA]</scope>
    <source>
        <strain evidence="5">cv. Red5</strain>
        <tissue evidence="4">Young leaf</tissue>
    </source>
</reference>
<gene>
    <name evidence="4" type="ORF">CEY00_Acc27267</name>
</gene>
<feature type="region of interest" description="Disordered" evidence="2">
    <location>
        <begin position="265"/>
        <end position="286"/>
    </location>
</feature>
<keyword evidence="1" id="KW-0175">Coiled coil</keyword>
<organism evidence="4 5">
    <name type="scientific">Actinidia chinensis var. chinensis</name>
    <name type="common">Chinese soft-hair kiwi</name>
    <dbReference type="NCBI Taxonomy" id="1590841"/>
    <lineage>
        <taxon>Eukaryota</taxon>
        <taxon>Viridiplantae</taxon>
        <taxon>Streptophyta</taxon>
        <taxon>Embryophyta</taxon>
        <taxon>Tracheophyta</taxon>
        <taxon>Spermatophyta</taxon>
        <taxon>Magnoliopsida</taxon>
        <taxon>eudicotyledons</taxon>
        <taxon>Gunneridae</taxon>
        <taxon>Pentapetalae</taxon>
        <taxon>asterids</taxon>
        <taxon>Ericales</taxon>
        <taxon>Actinidiaceae</taxon>
        <taxon>Actinidia</taxon>
    </lineage>
</organism>
<evidence type="ECO:0000256" key="1">
    <source>
        <dbReference type="SAM" id="Coils"/>
    </source>
</evidence>
<dbReference type="PANTHER" id="PTHR46405:SF2">
    <property type="entry name" value="OS05G0141500 PROTEIN"/>
    <property type="match status" value="1"/>
</dbReference>
<dbReference type="FunCoup" id="A0A2R6PJY7">
    <property type="interactions" value="2163"/>
</dbReference>
<evidence type="ECO:0000259" key="3">
    <source>
        <dbReference type="Pfam" id="PF20235"/>
    </source>
</evidence>
<feature type="coiled-coil region" evidence="1">
    <location>
        <begin position="535"/>
        <end position="614"/>
    </location>
</feature>
<dbReference type="OMA" id="ESATNCQ"/>
<dbReference type="EMBL" id="NKQK01000024">
    <property type="protein sequence ID" value="PSR92668.1"/>
    <property type="molecule type" value="Genomic_DNA"/>
</dbReference>
<accession>A0A2R6PJY7</accession>
<dbReference type="STRING" id="1590841.A0A2R6PJY7"/>
<dbReference type="Gramene" id="PSR92668">
    <property type="protein sequence ID" value="PSR92668"/>
    <property type="gene ID" value="CEY00_Acc27267"/>
</dbReference>
<name>A0A2R6PJY7_ACTCC</name>
<dbReference type="Proteomes" id="UP000241394">
    <property type="component" value="Chromosome LG24"/>
</dbReference>
<dbReference type="InterPro" id="IPR046934">
    <property type="entry name" value="PIR2-like"/>
</dbReference>
<feature type="domain" description="PIR2-like helical" evidence="3">
    <location>
        <begin position="137"/>
        <end position="222"/>
    </location>
</feature>
<evidence type="ECO:0000313" key="5">
    <source>
        <dbReference type="Proteomes" id="UP000241394"/>
    </source>
</evidence>
<comment type="caution">
    <text evidence="4">The sequence shown here is derived from an EMBL/GenBank/DDBJ whole genome shotgun (WGS) entry which is preliminary data.</text>
</comment>
<dbReference type="InterPro" id="IPR046527">
    <property type="entry name" value="PIR2-like_helical"/>
</dbReference>
<dbReference type="InParanoid" id="A0A2R6PJY7"/>
<dbReference type="Pfam" id="PF20235">
    <property type="entry name" value="PIR2-like_helical"/>
    <property type="match status" value="1"/>
</dbReference>
<evidence type="ECO:0000313" key="4">
    <source>
        <dbReference type="EMBL" id="PSR92668.1"/>
    </source>
</evidence>
<feature type="compositionally biased region" description="Polar residues" evidence="2">
    <location>
        <begin position="270"/>
        <end position="286"/>
    </location>
</feature>
<dbReference type="PANTHER" id="PTHR46405">
    <property type="entry name" value="OS05G0141500 PROTEIN"/>
    <property type="match status" value="1"/>
</dbReference>
<feature type="non-terminal residue" evidence="4">
    <location>
        <position position="676"/>
    </location>
</feature>
<dbReference type="AlphaFoldDB" id="A0A2R6PJY7"/>
<reference evidence="5" key="2">
    <citation type="journal article" date="2018" name="BMC Genomics">
        <title>A manually annotated Actinidia chinensis var. chinensis (kiwifruit) genome highlights the challenges associated with draft genomes and gene prediction in plants.</title>
        <authorList>
            <person name="Pilkington S.M."/>
            <person name="Crowhurst R."/>
            <person name="Hilario E."/>
            <person name="Nardozza S."/>
            <person name="Fraser L."/>
            <person name="Peng Y."/>
            <person name="Gunaseelan K."/>
            <person name="Simpson R."/>
            <person name="Tahir J."/>
            <person name="Deroles S.C."/>
            <person name="Templeton K."/>
            <person name="Luo Z."/>
            <person name="Davy M."/>
            <person name="Cheng C."/>
            <person name="McNeilage M."/>
            <person name="Scaglione D."/>
            <person name="Liu Y."/>
            <person name="Zhang Q."/>
            <person name="Datson P."/>
            <person name="De Silva N."/>
            <person name="Gardiner S.E."/>
            <person name="Bassett H."/>
            <person name="Chagne D."/>
            <person name="McCallum J."/>
            <person name="Dzierzon H."/>
            <person name="Deng C."/>
            <person name="Wang Y.Y."/>
            <person name="Barron L."/>
            <person name="Manako K."/>
            <person name="Bowen J."/>
            <person name="Foster T.M."/>
            <person name="Erridge Z.A."/>
            <person name="Tiffin H."/>
            <person name="Waite C.N."/>
            <person name="Davies K.M."/>
            <person name="Grierson E.P."/>
            <person name="Laing W.A."/>
            <person name="Kirk R."/>
            <person name="Chen X."/>
            <person name="Wood M."/>
            <person name="Montefiori M."/>
            <person name="Brummell D.A."/>
            <person name="Schwinn K.E."/>
            <person name="Catanach A."/>
            <person name="Fullerton C."/>
            <person name="Li D."/>
            <person name="Meiyalaghan S."/>
            <person name="Nieuwenhuizen N."/>
            <person name="Read N."/>
            <person name="Prakash R."/>
            <person name="Hunter D."/>
            <person name="Zhang H."/>
            <person name="McKenzie M."/>
            <person name="Knabel M."/>
            <person name="Harris A."/>
            <person name="Allan A.C."/>
            <person name="Gleave A."/>
            <person name="Chen A."/>
            <person name="Janssen B.J."/>
            <person name="Plunkett B."/>
            <person name="Ampomah-Dwamena C."/>
            <person name="Voogd C."/>
            <person name="Leif D."/>
            <person name="Lafferty D."/>
            <person name="Souleyre E.J.F."/>
            <person name="Varkonyi-Gasic E."/>
            <person name="Gambi F."/>
            <person name="Hanley J."/>
            <person name="Yao J.L."/>
            <person name="Cheung J."/>
            <person name="David K.M."/>
            <person name="Warren B."/>
            <person name="Marsh K."/>
            <person name="Snowden K.C."/>
            <person name="Lin-Wang K."/>
            <person name="Brian L."/>
            <person name="Martinez-Sanchez M."/>
            <person name="Wang M."/>
            <person name="Ileperuma N."/>
            <person name="Macnee N."/>
            <person name="Campin R."/>
            <person name="McAtee P."/>
            <person name="Drummond R.S.M."/>
            <person name="Espley R.V."/>
            <person name="Ireland H.S."/>
            <person name="Wu R."/>
            <person name="Atkinson R.G."/>
            <person name="Karunairetnam S."/>
            <person name="Bulley S."/>
            <person name="Chunkath S."/>
            <person name="Hanley Z."/>
            <person name="Storey R."/>
            <person name="Thrimawithana A.H."/>
            <person name="Thomson S."/>
            <person name="David C."/>
            <person name="Testolin R."/>
            <person name="Huang H."/>
            <person name="Hellens R.P."/>
            <person name="Schaffer R.J."/>
        </authorList>
    </citation>
    <scope>NUCLEOTIDE SEQUENCE [LARGE SCALE GENOMIC DNA]</scope>
    <source>
        <strain evidence="5">cv. Red5</strain>
    </source>
</reference>
<dbReference type="OrthoDB" id="774873at2759"/>
<feature type="region of interest" description="Disordered" evidence="2">
    <location>
        <begin position="17"/>
        <end position="49"/>
    </location>
</feature>
<evidence type="ECO:0000256" key="2">
    <source>
        <dbReference type="SAM" id="MobiDB-lite"/>
    </source>
</evidence>